<dbReference type="EMBL" id="BPFH01000002">
    <property type="protein sequence ID" value="GIT94588.1"/>
    <property type="molecule type" value="Genomic_DNA"/>
</dbReference>
<organism evidence="6 7">
    <name type="scientific">Jannaschia pagri</name>
    <dbReference type="NCBI Taxonomy" id="2829797"/>
    <lineage>
        <taxon>Bacteria</taxon>
        <taxon>Pseudomonadati</taxon>
        <taxon>Pseudomonadota</taxon>
        <taxon>Alphaproteobacteria</taxon>
        <taxon>Rhodobacterales</taxon>
        <taxon>Roseobacteraceae</taxon>
        <taxon>Jannaschia</taxon>
    </lineage>
</organism>
<evidence type="ECO:0000313" key="6">
    <source>
        <dbReference type="EMBL" id="GIT94588.1"/>
    </source>
</evidence>
<proteinExistence type="predicted"/>
<protein>
    <recommendedName>
        <fullName evidence="2">N-acetylmuramoyl-L-alanine amidase</fullName>
        <ecNumber evidence="2">3.5.1.28</ecNumber>
    </recommendedName>
</protein>
<dbReference type="InterPro" id="IPR036505">
    <property type="entry name" value="Amidase/PGRP_sf"/>
</dbReference>
<evidence type="ECO:0000256" key="1">
    <source>
        <dbReference type="ARBA" id="ARBA00001561"/>
    </source>
</evidence>
<evidence type="ECO:0000256" key="2">
    <source>
        <dbReference type="ARBA" id="ARBA00011901"/>
    </source>
</evidence>
<dbReference type="Proteomes" id="UP000786693">
    <property type="component" value="Unassembled WGS sequence"/>
</dbReference>
<evidence type="ECO:0000259" key="5">
    <source>
        <dbReference type="SMART" id="SM00644"/>
    </source>
</evidence>
<dbReference type="EC" id="3.5.1.28" evidence="2"/>
<dbReference type="SMART" id="SM00644">
    <property type="entry name" value="Ami_2"/>
    <property type="match status" value="1"/>
</dbReference>
<reference evidence="6 7" key="1">
    <citation type="submission" date="2021-05" db="EMBL/GenBank/DDBJ databases">
        <title>Bacteria Genome sequencing.</title>
        <authorList>
            <person name="Takabe Y."/>
            <person name="Nakajima Y."/>
            <person name="Suzuki S."/>
            <person name="Shiozaki T."/>
        </authorList>
    </citation>
    <scope>NUCLEOTIDE SEQUENCE [LARGE SCALE GENOMIC DNA]</scope>
    <source>
        <strain evidence="6 7">AI_62</strain>
    </source>
</reference>
<comment type="caution">
    <text evidence="6">The sequence shown here is derived from an EMBL/GenBank/DDBJ whole genome shotgun (WGS) entry which is preliminary data.</text>
</comment>
<name>A0ABQ4NJJ7_9RHOB</name>
<feature type="domain" description="N-acetylmuramoyl-L-alanine amidase" evidence="5">
    <location>
        <begin position="1"/>
        <end position="121"/>
    </location>
</feature>
<keyword evidence="3" id="KW-0378">Hydrolase</keyword>
<dbReference type="Pfam" id="PF01510">
    <property type="entry name" value="Amidase_2"/>
    <property type="match status" value="1"/>
</dbReference>
<keyword evidence="4" id="KW-0961">Cell wall biogenesis/degradation</keyword>
<dbReference type="InterPro" id="IPR002502">
    <property type="entry name" value="Amidase_domain"/>
</dbReference>
<dbReference type="PANTHER" id="PTHR30417">
    <property type="entry name" value="N-ACETYLMURAMOYL-L-ALANINE AMIDASE AMID"/>
    <property type="match status" value="1"/>
</dbReference>
<sequence>MIVLHYTAMEGGAGPAIQTLCSPEAQVSCHYVIDEGGELTQLVQDSDRAWHAGRGRWGESDDVNSRSIGIELSNTGVAPFPEPQMDALEDLLRDLMARHGIDPKGVIGHSDCAPGRKIDPGTRFDWRRLALRGLSIWPPSTLPEGSAGTFAAHLRSAGWTAEVDDQTLLSAFRLRFRPWATGPCDAQDAGIARWLAETYPTR</sequence>
<dbReference type="Gene3D" id="3.40.80.10">
    <property type="entry name" value="Peptidoglycan recognition protein-like"/>
    <property type="match status" value="1"/>
</dbReference>
<dbReference type="CDD" id="cd06583">
    <property type="entry name" value="PGRP"/>
    <property type="match status" value="1"/>
</dbReference>
<dbReference type="InterPro" id="IPR051206">
    <property type="entry name" value="NAMLAA_amidase_2"/>
</dbReference>
<accession>A0ABQ4NJJ7</accession>
<dbReference type="RefSeq" id="WP_255576164.1">
    <property type="nucleotide sequence ID" value="NZ_BPFH01000002.1"/>
</dbReference>
<comment type="catalytic activity">
    <reaction evidence="1">
        <text>Hydrolyzes the link between N-acetylmuramoyl residues and L-amino acid residues in certain cell-wall glycopeptides.</text>
        <dbReference type="EC" id="3.5.1.28"/>
    </reaction>
</comment>
<dbReference type="PANTHER" id="PTHR30417:SF1">
    <property type="entry name" value="N-ACETYLMURAMOYL-L-ALANINE AMIDASE AMID"/>
    <property type="match status" value="1"/>
</dbReference>
<evidence type="ECO:0000256" key="4">
    <source>
        <dbReference type="ARBA" id="ARBA00023316"/>
    </source>
</evidence>
<evidence type="ECO:0000313" key="7">
    <source>
        <dbReference type="Proteomes" id="UP000786693"/>
    </source>
</evidence>
<gene>
    <name evidence="6" type="primary">ampD</name>
    <name evidence="6" type="ORF">JANAI62_12110</name>
</gene>
<evidence type="ECO:0000256" key="3">
    <source>
        <dbReference type="ARBA" id="ARBA00022801"/>
    </source>
</evidence>
<dbReference type="SUPFAM" id="SSF55846">
    <property type="entry name" value="N-acetylmuramoyl-L-alanine amidase-like"/>
    <property type="match status" value="1"/>
</dbReference>
<keyword evidence="7" id="KW-1185">Reference proteome</keyword>